<accession>A0ACC1IH88</accession>
<protein>
    <submittedName>
        <fullName evidence="1">Uncharacterized protein</fullName>
    </submittedName>
</protein>
<proteinExistence type="predicted"/>
<name>A0ACC1IH88_9FUNG</name>
<gene>
    <name evidence="1" type="ORF">LPJ66_004535</name>
</gene>
<dbReference type="EMBL" id="JANBPG010000554">
    <property type="protein sequence ID" value="KAJ1895533.1"/>
    <property type="molecule type" value="Genomic_DNA"/>
</dbReference>
<organism evidence="1 2">
    <name type="scientific">Kickxella alabastrina</name>
    <dbReference type="NCBI Taxonomy" id="61397"/>
    <lineage>
        <taxon>Eukaryota</taxon>
        <taxon>Fungi</taxon>
        <taxon>Fungi incertae sedis</taxon>
        <taxon>Zoopagomycota</taxon>
        <taxon>Kickxellomycotina</taxon>
        <taxon>Kickxellomycetes</taxon>
        <taxon>Kickxellales</taxon>
        <taxon>Kickxellaceae</taxon>
        <taxon>Kickxella</taxon>
    </lineage>
</organism>
<evidence type="ECO:0000313" key="2">
    <source>
        <dbReference type="Proteomes" id="UP001150581"/>
    </source>
</evidence>
<keyword evidence="2" id="KW-1185">Reference proteome</keyword>
<dbReference type="Proteomes" id="UP001150581">
    <property type="component" value="Unassembled WGS sequence"/>
</dbReference>
<sequence>MPLSPSPLLQVSSCTVIPAESRFNIQQAAYAIDPLTCAATRLSDAAAQSTTNTSTFINTLVMTYGKTGMVWTWAQLSSTPLVKSNSGTLSNLVLAMPPRPPARASASQIIGGNADDPTADIARRLTARFKRPVFVSLHGVGSNMAMGGAGSGGMMSLDAMVLSLSDEMVAVERCVLAELKQALAENV</sequence>
<reference evidence="1" key="1">
    <citation type="submission" date="2022-07" db="EMBL/GenBank/DDBJ databases">
        <title>Phylogenomic reconstructions and comparative analyses of Kickxellomycotina fungi.</title>
        <authorList>
            <person name="Reynolds N.K."/>
            <person name="Stajich J.E."/>
            <person name="Barry K."/>
            <person name="Grigoriev I.V."/>
            <person name="Crous P."/>
            <person name="Smith M.E."/>
        </authorList>
    </citation>
    <scope>NUCLEOTIDE SEQUENCE</scope>
    <source>
        <strain evidence="1">Benny 63K</strain>
    </source>
</reference>
<evidence type="ECO:0000313" key="1">
    <source>
        <dbReference type="EMBL" id="KAJ1895533.1"/>
    </source>
</evidence>
<comment type="caution">
    <text evidence="1">The sequence shown here is derived from an EMBL/GenBank/DDBJ whole genome shotgun (WGS) entry which is preliminary data.</text>
</comment>